<gene>
    <name evidence="1" type="ORF">T4D_11927</name>
</gene>
<comment type="caution">
    <text evidence="1">The sequence shown here is derived from an EMBL/GenBank/DDBJ whole genome shotgun (WGS) entry which is preliminary data.</text>
</comment>
<evidence type="ECO:0000313" key="2">
    <source>
        <dbReference type="Proteomes" id="UP000054995"/>
    </source>
</evidence>
<dbReference type="AlphaFoldDB" id="A0A0V1F2I5"/>
<sequence>MNRLDRIVRWSITFVGQLRSVHKVRRNKRPILRYFLAMMTM</sequence>
<keyword evidence="2" id="KW-1185">Reference proteome</keyword>
<accession>A0A0V1F2I5</accession>
<protein>
    <submittedName>
        <fullName evidence="1">Uncharacterized protein</fullName>
    </submittedName>
</protein>
<dbReference type="Proteomes" id="UP000054995">
    <property type="component" value="Unassembled WGS sequence"/>
</dbReference>
<evidence type="ECO:0000313" key="1">
    <source>
        <dbReference type="EMBL" id="KRY80203.1"/>
    </source>
</evidence>
<dbReference type="EMBL" id="JYDT01000704">
    <property type="protein sequence ID" value="KRY80203.1"/>
    <property type="molecule type" value="Genomic_DNA"/>
</dbReference>
<reference evidence="1 2" key="1">
    <citation type="submission" date="2015-01" db="EMBL/GenBank/DDBJ databases">
        <title>Evolution of Trichinella species and genotypes.</title>
        <authorList>
            <person name="Korhonen P.K."/>
            <person name="Edoardo P."/>
            <person name="Giuseppe L.R."/>
            <person name="Gasser R.B."/>
        </authorList>
    </citation>
    <scope>NUCLEOTIDE SEQUENCE [LARGE SCALE GENOMIC DNA]</scope>
    <source>
        <strain evidence="1">ISS470</strain>
    </source>
</reference>
<organism evidence="1 2">
    <name type="scientific">Trichinella pseudospiralis</name>
    <name type="common">Parasitic roundworm</name>
    <dbReference type="NCBI Taxonomy" id="6337"/>
    <lineage>
        <taxon>Eukaryota</taxon>
        <taxon>Metazoa</taxon>
        <taxon>Ecdysozoa</taxon>
        <taxon>Nematoda</taxon>
        <taxon>Enoplea</taxon>
        <taxon>Dorylaimia</taxon>
        <taxon>Trichinellida</taxon>
        <taxon>Trichinellidae</taxon>
        <taxon>Trichinella</taxon>
    </lineage>
</organism>
<name>A0A0V1F2I5_TRIPS</name>
<dbReference type="OrthoDB" id="5926027at2759"/>
<proteinExistence type="predicted"/>